<sequence length="465" mass="50818">MPLSAPLHTTLQSTLAKFCEGVAYEALRLGTCAPTPANVVAQGLIHVVDRLVQEREVKDECIQLGKDCIGELASLQSLLPDVMTSRPLSSAFAGLTETYLEVYWSLTCLLGQSYPSRVLRHSQFVAEITVLQNKLKKAVKRFDEFKGVQSLAALQSLDHRLAKIEKSLKVNNCPALPPSSPASANSQAGTDSEASHRTYITATSVDISRLFCKPGAVDHHHNRLLRIAPFNLVPVKAGDVGYIDDAGRFSCLFNAFEASRSSDGRMTCPSLGSPSYAGVRKARLHERGGDLQHGLPTQGWARIRNFLHLPSWLRWRDPLPGEFRFPAGRMCAGIYTDGGTLSAIEGIDTAKQWIESHCASVREEYGGDHPSLRNSHDVLLVVGALRANRYARIASIDHKAGTATFHPDPHSTAGHCWGVWSYDPPEDLSGSELCDSAHLSRMDRKNALLLACIKFDPVVGQATFV</sequence>
<proteinExistence type="predicted"/>
<dbReference type="AlphaFoldDB" id="A0A5C2SMP7"/>
<dbReference type="STRING" id="1328759.A0A5C2SMP7"/>
<evidence type="ECO:0000256" key="1">
    <source>
        <dbReference type="SAM" id="MobiDB-lite"/>
    </source>
</evidence>
<gene>
    <name evidence="2" type="ORF">L227DRAFT_571343</name>
</gene>
<reference evidence="2" key="1">
    <citation type="journal article" date="2018" name="Genome Biol. Evol.">
        <title>Genomics and development of Lentinus tigrinus, a white-rot wood-decaying mushroom with dimorphic fruiting bodies.</title>
        <authorList>
            <person name="Wu B."/>
            <person name="Xu Z."/>
            <person name="Knudson A."/>
            <person name="Carlson A."/>
            <person name="Chen N."/>
            <person name="Kovaka S."/>
            <person name="LaButti K."/>
            <person name="Lipzen A."/>
            <person name="Pennachio C."/>
            <person name="Riley R."/>
            <person name="Schakwitz W."/>
            <person name="Umezawa K."/>
            <person name="Ohm R.A."/>
            <person name="Grigoriev I.V."/>
            <person name="Nagy L.G."/>
            <person name="Gibbons J."/>
            <person name="Hibbett D."/>
        </authorList>
    </citation>
    <scope>NUCLEOTIDE SEQUENCE [LARGE SCALE GENOMIC DNA]</scope>
    <source>
        <strain evidence="2">ALCF2SS1-6</strain>
    </source>
</reference>
<protein>
    <submittedName>
        <fullName evidence="2">Uncharacterized protein</fullName>
    </submittedName>
</protein>
<organism evidence="2 3">
    <name type="scientific">Lentinus tigrinus ALCF2SS1-6</name>
    <dbReference type="NCBI Taxonomy" id="1328759"/>
    <lineage>
        <taxon>Eukaryota</taxon>
        <taxon>Fungi</taxon>
        <taxon>Dikarya</taxon>
        <taxon>Basidiomycota</taxon>
        <taxon>Agaricomycotina</taxon>
        <taxon>Agaricomycetes</taxon>
        <taxon>Polyporales</taxon>
        <taxon>Polyporaceae</taxon>
        <taxon>Lentinus</taxon>
    </lineage>
</organism>
<feature type="region of interest" description="Disordered" evidence="1">
    <location>
        <begin position="175"/>
        <end position="195"/>
    </location>
</feature>
<evidence type="ECO:0000313" key="2">
    <source>
        <dbReference type="EMBL" id="RPD64890.1"/>
    </source>
</evidence>
<evidence type="ECO:0000313" key="3">
    <source>
        <dbReference type="Proteomes" id="UP000313359"/>
    </source>
</evidence>
<dbReference type="EMBL" id="ML122253">
    <property type="protein sequence ID" value="RPD64890.1"/>
    <property type="molecule type" value="Genomic_DNA"/>
</dbReference>
<dbReference type="Proteomes" id="UP000313359">
    <property type="component" value="Unassembled WGS sequence"/>
</dbReference>
<keyword evidence="3" id="KW-1185">Reference proteome</keyword>
<name>A0A5C2SMP7_9APHY</name>
<accession>A0A5C2SMP7</accession>